<dbReference type="EMBL" id="CAXHTB010000021">
    <property type="protein sequence ID" value="CAL0329063.1"/>
    <property type="molecule type" value="Genomic_DNA"/>
</dbReference>
<evidence type="ECO:0000313" key="3">
    <source>
        <dbReference type="EMBL" id="CAL0329063.1"/>
    </source>
</evidence>
<dbReference type="SUPFAM" id="SSF55008">
    <property type="entry name" value="HMA, heavy metal-associated domain"/>
    <property type="match status" value="2"/>
</dbReference>
<reference evidence="3 4" key="1">
    <citation type="submission" date="2024-03" db="EMBL/GenBank/DDBJ databases">
        <authorList>
            <person name="Martinez-Hernandez J."/>
        </authorList>
    </citation>
    <scope>NUCLEOTIDE SEQUENCE [LARGE SCALE GENOMIC DNA]</scope>
</reference>
<dbReference type="PANTHER" id="PTHR46413:SF2">
    <property type="entry name" value="HEAVY METAL-ASSOCIATED ISOPRENYLATED PLANT PROTEIN 3"/>
    <property type="match status" value="1"/>
</dbReference>
<dbReference type="InterPro" id="IPR044594">
    <property type="entry name" value="HIPP01/3/5/6"/>
</dbReference>
<organism evidence="3 4">
    <name type="scientific">Lupinus luteus</name>
    <name type="common">European yellow lupine</name>
    <dbReference type="NCBI Taxonomy" id="3873"/>
    <lineage>
        <taxon>Eukaryota</taxon>
        <taxon>Viridiplantae</taxon>
        <taxon>Streptophyta</taxon>
        <taxon>Embryophyta</taxon>
        <taxon>Tracheophyta</taxon>
        <taxon>Spermatophyta</taxon>
        <taxon>Magnoliopsida</taxon>
        <taxon>eudicotyledons</taxon>
        <taxon>Gunneridae</taxon>
        <taxon>Pentapetalae</taxon>
        <taxon>rosids</taxon>
        <taxon>fabids</taxon>
        <taxon>Fabales</taxon>
        <taxon>Fabaceae</taxon>
        <taxon>Papilionoideae</taxon>
        <taxon>50 kb inversion clade</taxon>
        <taxon>genistoids sensu lato</taxon>
        <taxon>core genistoids</taxon>
        <taxon>Genisteae</taxon>
        <taxon>Lupinus</taxon>
    </lineage>
</organism>
<sequence>MSTVFLLYMYLSPFHSHSLHNTEYSLSISLSLSTMGQKNKTDAENNITVVFKVDLHCDGCASKITRNLRAFQGVETVKVENDTGKITVTGIFDPVNVRDKLAMKTKKKVELLSPQPKKEKENEKEKEKGKEKDNKSTEKEPPVTTVVLKVPLHCQGCIDRITKIVHKTKGVHNMSIEKEKDTISVKGIMDVKALVGDLIIKLKRKVEVVPPKKEKGNDKEGESGGGDKEGGGGKKKNKGGGGGGGGEMEQGKMEYLAPPAFAFAYPYPYGNVGGVNYAPFYPENYQLHAPAPQIFSDENPNACSVM</sequence>
<feature type="domain" description="HMA" evidence="2">
    <location>
        <begin position="46"/>
        <end position="117"/>
    </location>
</feature>
<name>A0AAV1Y527_LUPLU</name>
<comment type="caution">
    <text evidence="3">The sequence shown here is derived from an EMBL/GenBank/DDBJ whole genome shotgun (WGS) entry which is preliminary data.</text>
</comment>
<dbReference type="PROSITE" id="PS50846">
    <property type="entry name" value="HMA_2"/>
    <property type="match status" value="2"/>
</dbReference>
<dbReference type="InterPro" id="IPR036163">
    <property type="entry name" value="HMA_dom_sf"/>
</dbReference>
<evidence type="ECO:0000256" key="1">
    <source>
        <dbReference type="SAM" id="MobiDB-lite"/>
    </source>
</evidence>
<evidence type="ECO:0000313" key="4">
    <source>
        <dbReference type="Proteomes" id="UP001497480"/>
    </source>
</evidence>
<dbReference type="PANTHER" id="PTHR46413">
    <property type="entry name" value="HEAVY METAL-ASSOCIATED ISOPRENYLATED PLANT PROTEIN 6"/>
    <property type="match status" value="1"/>
</dbReference>
<evidence type="ECO:0000259" key="2">
    <source>
        <dbReference type="PROSITE" id="PS50846"/>
    </source>
</evidence>
<feature type="region of interest" description="Disordered" evidence="1">
    <location>
        <begin position="211"/>
        <end position="247"/>
    </location>
</feature>
<dbReference type="Pfam" id="PF00403">
    <property type="entry name" value="HMA"/>
    <property type="match status" value="2"/>
</dbReference>
<feature type="compositionally biased region" description="Basic and acidic residues" evidence="1">
    <location>
        <begin position="211"/>
        <end position="232"/>
    </location>
</feature>
<dbReference type="AlphaFoldDB" id="A0AAV1Y527"/>
<dbReference type="Proteomes" id="UP001497480">
    <property type="component" value="Unassembled WGS sequence"/>
</dbReference>
<feature type="compositionally biased region" description="Basic and acidic residues" evidence="1">
    <location>
        <begin position="116"/>
        <end position="141"/>
    </location>
</feature>
<dbReference type="Gene3D" id="3.30.70.100">
    <property type="match status" value="2"/>
</dbReference>
<protein>
    <recommendedName>
        <fullName evidence="2">HMA domain-containing protein</fullName>
    </recommendedName>
</protein>
<proteinExistence type="predicted"/>
<keyword evidence="4" id="KW-1185">Reference proteome</keyword>
<feature type="region of interest" description="Disordered" evidence="1">
    <location>
        <begin position="106"/>
        <end position="144"/>
    </location>
</feature>
<dbReference type="CDD" id="cd00371">
    <property type="entry name" value="HMA"/>
    <property type="match status" value="2"/>
</dbReference>
<dbReference type="InterPro" id="IPR006121">
    <property type="entry name" value="HMA_dom"/>
</dbReference>
<feature type="domain" description="HMA" evidence="2">
    <location>
        <begin position="143"/>
        <end position="211"/>
    </location>
</feature>
<accession>A0AAV1Y527</accession>
<dbReference type="GO" id="GO:0046872">
    <property type="term" value="F:metal ion binding"/>
    <property type="evidence" value="ECO:0007669"/>
    <property type="project" value="InterPro"/>
</dbReference>
<gene>
    <name evidence="3" type="ORF">LLUT_LOCUS30123</name>
</gene>